<dbReference type="SUPFAM" id="SSF53098">
    <property type="entry name" value="Ribonuclease H-like"/>
    <property type="match status" value="1"/>
</dbReference>
<dbReference type="PANTHER" id="PTHR37984">
    <property type="entry name" value="PROTEIN CBG26694"/>
    <property type="match status" value="1"/>
</dbReference>
<accession>F0WKI0</accession>
<dbReference type="Pfam" id="PF00665">
    <property type="entry name" value="rve"/>
    <property type="match status" value="1"/>
</dbReference>
<dbReference type="GO" id="GO:0003676">
    <property type="term" value="F:nucleic acid binding"/>
    <property type="evidence" value="ECO:0007669"/>
    <property type="project" value="InterPro"/>
</dbReference>
<dbReference type="EMBL" id="FR824178">
    <property type="protein sequence ID" value="CCA21784.1"/>
    <property type="molecule type" value="Genomic_DNA"/>
</dbReference>
<gene>
    <name evidence="2" type="primary">AlNc14C133G7030</name>
    <name evidence="2" type="ORF">ALNC14_079270</name>
</gene>
<organism evidence="2">
    <name type="scientific">Albugo laibachii Nc14</name>
    <dbReference type="NCBI Taxonomy" id="890382"/>
    <lineage>
        <taxon>Eukaryota</taxon>
        <taxon>Sar</taxon>
        <taxon>Stramenopiles</taxon>
        <taxon>Oomycota</taxon>
        <taxon>Peronosporomycetes</taxon>
        <taxon>Albuginales</taxon>
        <taxon>Albuginaceae</taxon>
        <taxon>Albugo</taxon>
    </lineage>
</organism>
<dbReference type="InterPro" id="IPR050951">
    <property type="entry name" value="Retrovirus_Pol_polyprotein"/>
</dbReference>
<dbReference type="PANTHER" id="PTHR37984:SF5">
    <property type="entry name" value="PROTEIN NYNRIN-LIKE"/>
    <property type="match status" value="1"/>
</dbReference>
<reference evidence="2" key="1">
    <citation type="journal article" date="2011" name="PLoS Biol.">
        <title>Gene gain and loss during evolution of obligate parasitism in the white rust pathogen of Arabidopsis thaliana.</title>
        <authorList>
            <person name="Kemen E."/>
            <person name="Gardiner A."/>
            <person name="Schultz-Larsen T."/>
            <person name="Kemen A.C."/>
            <person name="Balmuth A.L."/>
            <person name="Robert-Seilaniantz A."/>
            <person name="Bailey K."/>
            <person name="Holub E."/>
            <person name="Studholme D.J."/>
            <person name="Maclean D."/>
            <person name="Jones J.D."/>
        </authorList>
    </citation>
    <scope>NUCLEOTIDE SEQUENCE</scope>
</reference>
<dbReference type="AlphaFoldDB" id="F0WKI0"/>
<dbReference type="InterPro" id="IPR001584">
    <property type="entry name" value="Integrase_cat-core"/>
</dbReference>
<feature type="domain" description="Integrase catalytic" evidence="1">
    <location>
        <begin position="139"/>
        <end position="300"/>
    </location>
</feature>
<dbReference type="InterPro" id="IPR012337">
    <property type="entry name" value="RNaseH-like_sf"/>
</dbReference>
<evidence type="ECO:0000259" key="1">
    <source>
        <dbReference type="PROSITE" id="PS50994"/>
    </source>
</evidence>
<dbReference type="HOGENOM" id="CLU_000384_17_4_1"/>
<reference evidence="2" key="2">
    <citation type="submission" date="2011-02" db="EMBL/GenBank/DDBJ databases">
        <authorList>
            <person name="MacLean D."/>
        </authorList>
    </citation>
    <scope>NUCLEOTIDE SEQUENCE</scope>
</reference>
<evidence type="ECO:0000313" key="2">
    <source>
        <dbReference type="EMBL" id="CCA21784.1"/>
    </source>
</evidence>
<dbReference type="PROSITE" id="PS50994">
    <property type="entry name" value="INTEGRASE"/>
    <property type="match status" value="1"/>
</dbReference>
<dbReference type="Gene3D" id="3.30.420.10">
    <property type="entry name" value="Ribonuclease H-like superfamily/Ribonuclease H"/>
    <property type="match status" value="1"/>
</dbReference>
<dbReference type="GO" id="GO:0015074">
    <property type="term" value="P:DNA integration"/>
    <property type="evidence" value="ECO:0007669"/>
    <property type="project" value="InterPro"/>
</dbReference>
<protein>
    <submittedName>
        <fullName evidence="2">Chromodomain protein putative</fullName>
    </submittedName>
</protein>
<dbReference type="InterPro" id="IPR036397">
    <property type="entry name" value="RNaseH_sf"/>
</dbReference>
<proteinExistence type="predicted"/>
<sequence>MAYHYKIHDISGVENIWVDLLSRWGSPVQTVCAIYEEPRPLSPSLDSNYVWPTMSTIVKAQQAANIKFGQQLDGVYRTESGKIWITDEASELQVRLWVVAHFGIGGHRGVDDVHLFVKQCLHCSATDGTVLRVLGEALYGTKPNDLIHWDYVYTGNSNTWQRYIVVLKDDASKYVWLKAGAEADALTTRELLLDWFASFRICYRWVSDQGSHFKNTVIEDLHHSLGAYHHFTATRCPWANRTVEVVKKELLRAFRAHASEMRIHLRDRSRLAFLVQYVLNQSLSPSFGGEAPVTVMMGMAYCNPAKAIALPSCYFPTMTLQRIQELKALEFAKIRASIFDMYKAMPATRTKKRNAERAHQNGRRGGKMAQFSIGDYVLYTEVWKTKRDKLRVRWCGPATVTASSSNWIFTVHNLITDQECEAHASHLKAYADKDLKVEGDLLAHVSHNSEGHVVEELCACRPNLKSHSHDVLVKCRGLDSSENIWESVTQLHEYVPAAFRAYALGHQTDPVVQAIFSELKIPFGGSVGSGVDPGTL</sequence>
<name>F0WKI0_9STRA</name>